<proteinExistence type="predicted"/>
<dbReference type="AlphaFoldDB" id="A0A0A8Z6H6"/>
<accession>A0A0A8Z6H6</accession>
<evidence type="ECO:0000313" key="1">
    <source>
        <dbReference type="EMBL" id="JAD30447.1"/>
    </source>
</evidence>
<reference evidence="1" key="2">
    <citation type="journal article" date="2015" name="Data Brief">
        <title>Shoot transcriptome of the giant reed, Arundo donax.</title>
        <authorList>
            <person name="Barrero R.A."/>
            <person name="Guerrero F.D."/>
            <person name="Moolhuijzen P."/>
            <person name="Goolsby J.A."/>
            <person name="Tidwell J."/>
            <person name="Bellgard S.E."/>
            <person name="Bellgard M.I."/>
        </authorList>
    </citation>
    <scope>NUCLEOTIDE SEQUENCE</scope>
    <source>
        <tissue evidence="1">Shoot tissue taken approximately 20 cm above the soil surface</tissue>
    </source>
</reference>
<name>A0A0A8Z6H6_ARUDO</name>
<dbReference type="EMBL" id="GBRH01267448">
    <property type="protein sequence ID" value="JAD30447.1"/>
    <property type="molecule type" value="Transcribed_RNA"/>
</dbReference>
<protein>
    <submittedName>
        <fullName evidence="1">Uncharacterized protein</fullName>
    </submittedName>
</protein>
<sequence>MKIANERTVGCMYAVQFLQVR</sequence>
<reference evidence="1" key="1">
    <citation type="submission" date="2014-09" db="EMBL/GenBank/DDBJ databases">
        <authorList>
            <person name="Magalhaes I.L.F."/>
            <person name="Oliveira U."/>
            <person name="Santos F.R."/>
            <person name="Vidigal T.H.D.A."/>
            <person name="Brescovit A.D."/>
            <person name="Santos A.J."/>
        </authorList>
    </citation>
    <scope>NUCLEOTIDE SEQUENCE</scope>
    <source>
        <tissue evidence="1">Shoot tissue taken approximately 20 cm above the soil surface</tissue>
    </source>
</reference>
<organism evidence="1">
    <name type="scientific">Arundo donax</name>
    <name type="common">Giant reed</name>
    <name type="synonym">Donax arundinaceus</name>
    <dbReference type="NCBI Taxonomy" id="35708"/>
    <lineage>
        <taxon>Eukaryota</taxon>
        <taxon>Viridiplantae</taxon>
        <taxon>Streptophyta</taxon>
        <taxon>Embryophyta</taxon>
        <taxon>Tracheophyta</taxon>
        <taxon>Spermatophyta</taxon>
        <taxon>Magnoliopsida</taxon>
        <taxon>Liliopsida</taxon>
        <taxon>Poales</taxon>
        <taxon>Poaceae</taxon>
        <taxon>PACMAD clade</taxon>
        <taxon>Arundinoideae</taxon>
        <taxon>Arundineae</taxon>
        <taxon>Arundo</taxon>
    </lineage>
</organism>